<organism evidence="8 9">
    <name type="scientific">Hoeflea olei</name>
    <dbReference type="NCBI Taxonomy" id="1480615"/>
    <lineage>
        <taxon>Bacteria</taxon>
        <taxon>Pseudomonadati</taxon>
        <taxon>Pseudomonadota</taxon>
        <taxon>Alphaproteobacteria</taxon>
        <taxon>Hyphomicrobiales</taxon>
        <taxon>Rhizobiaceae</taxon>
        <taxon>Hoeflea</taxon>
    </lineage>
</organism>
<dbReference type="PANTHER" id="PTHR11609:SF5">
    <property type="entry name" value="PHOSPHORIBOSYLAMINOIMIDAZOLE CARBOXYLASE"/>
    <property type="match status" value="1"/>
</dbReference>
<dbReference type="InterPro" id="IPR054350">
    <property type="entry name" value="PurT/PurK_preATP-grasp"/>
</dbReference>
<protein>
    <recommendedName>
        <fullName evidence="5 6">N5-carboxyaminoimidazole ribonucleotide synthase</fullName>
        <shortName evidence="5 6">N5-CAIR synthase</shortName>
        <ecNumber evidence="5 6">6.3.4.18</ecNumber>
    </recommendedName>
    <alternativeName>
        <fullName evidence="5 6">5-(carboxyamino)imidazole ribonucleotide synthetase</fullName>
    </alternativeName>
</protein>
<dbReference type="NCBIfam" id="NF004679">
    <property type="entry name" value="PRK06019.1-5"/>
    <property type="match status" value="1"/>
</dbReference>
<dbReference type="Pfam" id="PF22660">
    <property type="entry name" value="RS_preATP-grasp-like"/>
    <property type="match status" value="1"/>
</dbReference>
<dbReference type="Gene3D" id="3.30.470.20">
    <property type="entry name" value="ATP-grasp fold, B domain"/>
    <property type="match status" value="1"/>
</dbReference>
<dbReference type="InterPro" id="IPR013815">
    <property type="entry name" value="ATP_grasp_subdomain_1"/>
</dbReference>
<dbReference type="NCBIfam" id="TIGR01161">
    <property type="entry name" value="purK"/>
    <property type="match status" value="1"/>
</dbReference>
<comment type="pathway">
    <text evidence="5 6">Purine metabolism; IMP biosynthesis via de novo pathway; 5-amino-1-(5-phospho-D-ribosyl)imidazole-4-carboxylate from 5-amino-1-(5-phospho-D-ribosyl)imidazole (N5-CAIR route): step 1/2.</text>
</comment>
<dbReference type="InterPro" id="IPR005875">
    <property type="entry name" value="PurK"/>
</dbReference>
<dbReference type="EMBL" id="LQZT01000001">
    <property type="protein sequence ID" value="OCW59350.1"/>
    <property type="molecule type" value="Genomic_DNA"/>
</dbReference>
<comment type="function">
    <text evidence="5">Catalyzes the ATP-dependent conversion of 5-aminoimidazole ribonucleotide (AIR) and HCO(3)(-) to N5-carboxyaminoimidazole ribonucleotide (N5-CAIR).</text>
</comment>
<evidence type="ECO:0000256" key="2">
    <source>
        <dbReference type="ARBA" id="ARBA00022741"/>
    </source>
</evidence>
<dbReference type="GO" id="GO:0034028">
    <property type="term" value="F:5-(carboxyamino)imidazole ribonucleotide synthase activity"/>
    <property type="evidence" value="ECO:0007669"/>
    <property type="project" value="UniProtKB-UniRule"/>
</dbReference>
<dbReference type="FunFam" id="3.40.50.20:FF:000016">
    <property type="entry name" value="N5-carboxyaminoimidazole ribonucleotide synthase"/>
    <property type="match status" value="1"/>
</dbReference>
<keyword evidence="4 5" id="KW-0067">ATP-binding</keyword>
<feature type="binding site" evidence="5">
    <location>
        <position position="153"/>
    </location>
    <ligand>
        <name>ATP</name>
        <dbReference type="ChEBI" id="CHEBI:30616"/>
    </ligand>
</feature>
<feature type="domain" description="ATP-grasp" evidence="7">
    <location>
        <begin position="117"/>
        <end position="306"/>
    </location>
</feature>
<feature type="binding site" evidence="5">
    <location>
        <position position="219"/>
    </location>
    <ligand>
        <name>ATP</name>
        <dbReference type="ChEBI" id="CHEBI:30616"/>
    </ligand>
</feature>
<dbReference type="UniPathway" id="UPA00074">
    <property type="reaction ID" value="UER00942"/>
</dbReference>
<feature type="binding site" evidence="5">
    <location>
        <position position="113"/>
    </location>
    <ligand>
        <name>ATP</name>
        <dbReference type="ChEBI" id="CHEBI:30616"/>
    </ligand>
</feature>
<dbReference type="GO" id="GO:0004638">
    <property type="term" value="F:phosphoribosylaminoimidazole carboxylase activity"/>
    <property type="evidence" value="ECO:0007669"/>
    <property type="project" value="InterPro"/>
</dbReference>
<dbReference type="OrthoDB" id="9804625at2"/>
<dbReference type="Proteomes" id="UP000094795">
    <property type="component" value="Unassembled WGS sequence"/>
</dbReference>
<feature type="binding site" evidence="5">
    <location>
        <position position="196"/>
    </location>
    <ligand>
        <name>ATP</name>
        <dbReference type="ChEBI" id="CHEBI:30616"/>
    </ligand>
</feature>
<evidence type="ECO:0000256" key="5">
    <source>
        <dbReference type="HAMAP-Rule" id="MF_01928"/>
    </source>
</evidence>
<dbReference type="Gene3D" id="3.40.50.20">
    <property type="match status" value="1"/>
</dbReference>
<evidence type="ECO:0000259" key="7">
    <source>
        <dbReference type="PROSITE" id="PS50975"/>
    </source>
</evidence>
<dbReference type="SUPFAM" id="SSF51246">
    <property type="entry name" value="Rudiment single hybrid motif"/>
    <property type="match status" value="1"/>
</dbReference>
<dbReference type="PROSITE" id="PS50975">
    <property type="entry name" value="ATP_GRASP"/>
    <property type="match status" value="1"/>
</dbReference>
<dbReference type="FunFam" id="3.30.1490.20:FF:000015">
    <property type="entry name" value="N5-carboxyaminoimidazole ribonucleotide synthase"/>
    <property type="match status" value="1"/>
</dbReference>
<dbReference type="GO" id="GO:0005524">
    <property type="term" value="F:ATP binding"/>
    <property type="evidence" value="ECO:0007669"/>
    <property type="project" value="UniProtKB-UniRule"/>
</dbReference>
<evidence type="ECO:0000256" key="3">
    <source>
        <dbReference type="ARBA" id="ARBA00022755"/>
    </source>
</evidence>
<comment type="subunit">
    <text evidence="5 6">Homodimer.</text>
</comment>
<dbReference type="Pfam" id="PF17769">
    <property type="entry name" value="PurK_C"/>
    <property type="match status" value="1"/>
</dbReference>
<evidence type="ECO:0000256" key="6">
    <source>
        <dbReference type="RuleBase" id="RU361200"/>
    </source>
</evidence>
<dbReference type="Gene3D" id="3.30.1490.20">
    <property type="entry name" value="ATP-grasp fold, A domain"/>
    <property type="match status" value="1"/>
</dbReference>
<dbReference type="InterPro" id="IPR040686">
    <property type="entry name" value="PurK_C"/>
</dbReference>
<comment type="similarity">
    <text evidence="5 6">Belongs to the PurK/PurT family.</text>
</comment>
<dbReference type="Pfam" id="PF02222">
    <property type="entry name" value="ATP-grasp"/>
    <property type="match status" value="1"/>
</dbReference>
<sequence length="367" mass="38535">MSGAEANAGALPSGSTIGIIGGGQLGRMLAMAAARLGYRTIILEPDVNAPAGQVANSQIVAAYDDPEALDQLAMLCDVVTYEFENVPVAAVKALEARMPVRPGSKALEVAQDRLLEKATARDLGAETALFAPVATRADLDAAIAVTGLPAVLKTTRLGYDGKGQAKIVRPEDADSAFAAMNGQMAVLESFVHFESEVSVVAARGISGEVRAYDVTENIHRNHILHTSTVPSGLGAEACAKALDIAAGLGRHLDYVGVFAVEFFAVRDGAGHRMLVNEMAPRVHNSGHWTEAACAISQFEQHIRAVAGLPLGDPARHSDCVMENLIGEDVARLEALAAEPGAVIHLYGKSEARPGRKMGHVTRIAPKK</sequence>
<dbReference type="AlphaFoldDB" id="A0A1C1Z0X5"/>
<comment type="catalytic activity">
    <reaction evidence="5 6">
        <text>5-amino-1-(5-phospho-beta-D-ribosyl)imidazole + hydrogencarbonate + ATP = 5-carboxyamino-1-(5-phospho-D-ribosyl)imidazole + ADP + phosphate + 2 H(+)</text>
        <dbReference type="Rhea" id="RHEA:19317"/>
        <dbReference type="ChEBI" id="CHEBI:15378"/>
        <dbReference type="ChEBI" id="CHEBI:17544"/>
        <dbReference type="ChEBI" id="CHEBI:30616"/>
        <dbReference type="ChEBI" id="CHEBI:43474"/>
        <dbReference type="ChEBI" id="CHEBI:58730"/>
        <dbReference type="ChEBI" id="CHEBI:137981"/>
        <dbReference type="ChEBI" id="CHEBI:456216"/>
        <dbReference type="EC" id="6.3.4.18"/>
    </reaction>
</comment>
<dbReference type="STRING" id="1480615.AWJ14_09920"/>
<dbReference type="SUPFAM" id="SSF52440">
    <property type="entry name" value="PreATP-grasp domain"/>
    <property type="match status" value="1"/>
</dbReference>
<feature type="binding site" evidence="5">
    <location>
        <begin position="188"/>
        <end position="191"/>
    </location>
    <ligand>
        <name>ATP</name>
        <dbReference type="ChEBI" id="CHEBI:30616"/>
    </ligand>
</feature>
<dbReference type="NCBIfam" id="NF004676">
    <property type="entry name" value="PRK06019.1-2"/>
    <property type="match status" value="1"/>
</dbReference>
<comment type="function">
    <text evidence="6">Catalyzes the ATP-dependent conversion of 5-aminoimidazole ribonucleotide (AIR) and HCO(3)- to N5-carboxyaminoimidazole ribonucleotide (N5-CAIR).</text>
</comment>
<evidence type="ECO:0000256" key="1">
    <source>
        <dbReference type="ARBA" id="ARBA00022598"/>
    </source>
</evidence>
<dbReference type="InterPro" id="IPR011054">
    <property type="entry name" value="Rudment_hybrid_motif"/>
</dbReference>
<evidence type="ECO:0000256" key="4">
    <source>
        <dbReference type="ARBA" id="ARBA00022840"/>
    </source>
</evidence>
<dbReference type="GO" id="GO:0046872">
    <property type="term" value="F:metal ion binding"/>
    <property type="evidence" value="ECO:0007669"/>
    <property type="project" value="InterPro"/>
</dbReference>
<feature type="binding site" evidence="5">
    <location>
        <begin position="158"/>
        <end position="164"/>
    </location>
    <ligand>
        <name>ATP</name>
        <dbReference type="ChEBI" id="CHEBI:30616"/>
    </ligand>
</feature>
<accession>A0A1C1Z0X5</accession>
<keyword evidence="3 5" id="KW-0658">Purine biosynthesis</keyword>
<dbReference type="InterPro" id="IPR016185">
    <property type="entry name" value="PreATP-grasp_dom_sf"/>
</dbReference>
<dbReference type="EC" id="6.3.4.18" evidence="5 6"/>
<gene>
    <name evidence="5 6" type="primary">purK</name>
    <name evidence="8" type="ORF">AWJ14_09920</name>
</gene>
<name>A0A1C1Z0X5_9HYPH</name>
<dbReference type="NCBIfam" id="NF004675">
    <property type="entry name" value="PRK06019.1-1"/>
    <property type="match status" value="1"/>
</dbReference>
<reference evidence="8 9" key="1">
    <citation type="submission" date="2015-12" db="EMBL/GenBank/DDBJ databases">
        <authorList>
            <person name="Shamseldin A."/>
            <person name="Moawad H."/>
            <person name="Abd El-Rahim W.M."/>
            <person name="Sadowsky M.J."/>
        </authorList>
    </citation>
    <scope>NUCLEOTIDE SEQUENCE [LARGE SCALE GENOMIC DNA]</scope>
    <source>
        <strain evidence="8 9">JC234</strain>
    </source>
</reference>
<keyword evidence="1 5" id="KW-0436">Ligase</keyword>
<keyword evidence="2 5" id="KW-0547">Nucleotide-binding</keyword>
<dbReference type="InterPro" id="IPR003135">
    <property type="entry name" value="ATP-grasp_carboxylate-amine"/>
</dbReference>
<dbReference type="PANTHER" id="PTHR11609">
    <property type="entry name" value="PURINE BIOSYNTHESIS PROTEIN 6/7, PUR6/7"/>
    <property type="match status" value="1"/>
</dbReference>
<comment type="caution">
    <text evidence="8">The sequence shown here is derived from an EMBL/GenBank/DDBJ whole genome shotgun (WGS) entry which is preliminary data.</text>
</comment>
<dbReference type="HAMAP" id="MF_01928">
    <property type="entry name" value="PurK"/>
    <property type="match status" value="1"/>
</dbReference>
<proteinExistence type="inferred from homology"/>
<dbReference type="GO" id="GO:0006189">
    <property type="term" value="P:'de novo' IMP biosynthetic process"/>
    <property type="evidence" value="ECO:0007669"/>
    <property type="project" value="UniProtKB-UniRule"/>
</dbReference>
<dbReference type="RefSeq" id="WP_066173896.1">
    <property type="nucleotide sequence ID" value="NZ_LQZT01000001.1"/>
</dbReference>
<evidence type="ECO:0000313" key="8">
    <source>
        <dbReference type="EMBL" id="OCW59350.1"/>
    </source>
</evidence>
<dbReference type="InterPro" id="IPR011761">
    <property type="entry name" value="ATP-grasp"/>
</dbReference>
<keyword evidence="9" id="KW-1185">Reference proteome</keyword>
<feature type="binding site" evidence="5">
    <location>
        <begin position="276"/>
        <end position="277"/>
    </location>
    <ligand>
        <name>ATP</name>
        <dbReference type="ChEBI" id="CHEBI:30616"/>
    </ligand>
</feature>
<dbReference type="SUPFAM" id="SSF56059">
    <property type="entry name" value="Glutathione synthetase ATP-binding domain-like"/>
    <property type="match status" value="1"/>
</dbReference>
<dbReference type="GO" id="GO:0005829">
    <property type="term" value="C:cytosol"/>
    <property type="evidence" value="ECO:0007669"/>
    <property type="project" value="TreeGrafter"/>
</dbReference>
<evidence type="ECO:0000313" key="9">
    <source>
        <dbReference type="Proteomes" id="UP000094795"/>
    </source>
</evidence>